<dbReference type="PANTHER" id="PTHR21310">
    <property type="entry name" value="AMINOGLYCOSIDE PHOSPHOTRANSFERASE-RELATED-RELATED"/>
    <property type="match status" value="1"/>
</dbReference>
<proteinExistence type="predicted"/>
<evidence type="ECO:0000313" key="2">
    <source>
        <dbReference type="EMBL" id="KAG7432252.1"/>
    </source>
</evidence>
<organism evidence="2 3">
    <name type="scientific">Fusarium oxysporum f. sp. raphani</name>
    <dbReference type="NCBI Taxonomy" id="96318"/>
    <lineage>
        <taxon>Eukaryota</taxon>
        <taxon>Fungi</taxon>
        <taxon>Dikarya</taxon>
        <taxon>Ascomycota</taxon>
        <taxon>Pezizomycotina</taxon>
        <taxon>Sordariomycetes</taxon>
        <taxon>Hypocreomycetidae</taxon>
        <taxon>Hypocreales</taxon>
        <taxon>Nectriaceae</taxon>
        <taxon>Fusarium</taxon>
        <taxon>Fusarium oxysporum species complex</taxon>
    </lineage>
</organism>
<dbReference type="Proteomes" id="UP000693942">
    <property type="component" value="Unassembled WGS sequence"/>
</dbReference>
<dbReference type="InterPro" id="IPR051678">
    <property type="entry name" value="AGP_Transferase"/>
</dbReference>
<feature type="domain" description="Aminoglycoside phosphotransferase" evidence="1">
    <location>
        <begin position="244"/>
        <end position="447"/>
    </location>
</feature>
<name>A0A8J5QDI7_FUSOX</name>
<dbReference type="EMBL" id="JAELUR010000004">
    <property type="protein sequence ID" value="KAG7432252.1"/>
    <property type="molecule type" value="Genomic_DNA"/>
</dbReference>
<comment type="caution">
    <text evidence="2">The sequence shown here is derived from an EMBL/GenBank/DDBJ whole genome shotgun (WGS) entry which is preliminary data.</text>
</comment>
<reference evidence="2" key="1">
    <citation type="submission" date="2021-04" db="EMBL/GenBank/DDBJ databases">
        <title>First draft genome resource for Brassicaceae pathogens Fusarium oxysporum f. sp. raphani and Fusarium oxysporum f. sp. rapae.</title>
        <authorList>
            <person name="Asai S."/>
        </authorList>
    </citation>
    <scope>NUCLEOTIDE SEQUENCE</scope>
    <source>
        <strain evidence="2">Tf1262</strain>
    </source>
</reference>
<sequence length="565" mass="63438">MEVADPVSLSRRITNPPTPLLNWLLQPGLSALSETAWAGSSTSADLDFPALNSQLYGTRQSATSRASYSAQTVSHKDYVQASIPHWQSSFSDSCHWAKTFRQCLCGRVILKAAADRLSELSVTVSSATAIYAPTIFNLSFMAVPGGRLDADSYDPAARDAERRELTNLIDMIDTRALEARASHLRQGIPCSIPPLQYDRATRSSVMGGMNYHIEVRFDDGITWIARIRRFNATSPPTALRDYILRSEVATLMFLEKTGVPAPKVHDFALEHPDNPVGVGFILMDKLPGKSLRWSIATQQQRKKVMDQLADTFVELHKYPFDLLGSLDSPGGSHVGAFARESLTDFMQSEMRTSGPFSSLEEYHVSSIQLILDLIVRDEMYSQQAVDAYIIHRYLIDLVPHVLPEVHDDEKFYLKHADDKGDHILVDEHFNITGIIDWEWAHTASPAHAFNSPVGFLPVADFYCGKNSLGDDEVVFARLLEEKGHRDLARFVWDGRLQHRFAFCCGYDLADWDGFLGLFRGLRDAIGIDEDLEWNEWKVAALQRYKDDSGLQLLLTKHQVSSVLEM</sequence>
<dbReference type="AlphaFoldDB" id="A0A8J5QDI7"/>
<dbReference type="InterPro" id="IPR002575">
    <property type="entry name" value="Aminoglycoside_PTrfase"/>
</dbReference>
<gene>
    <name evidence="2" type="ORF">Forpi1262_v007143</name>
</gene>
<dbReference type="PANTHER" id="PTHR21310:SF15">
    <property type="entry name" value="AMINOGLYCOSIDE PHOSPHOTRANSFERASE DOMAIN-CONTAINING PROTEIN"/>
    <property type="match status" value="1"/>
</dbReference>
<protein>
    <recommendedName>
        <fullName evidence="1">Aminoglycoside phosphotransferase domain-containing protein</fullName>
    </recommendedName>
</protein>
<accession>A0A8J5QDI7</accession>
<evidence type="ECO:0000259" key="1">
    <source>
        <dbReference type="Pfam" id="PF01636"/>
    </source>
</evidence>
<evidence type="ECO:0000313" key="3">
    <source>
        <dbReference type="Proteomes" id="UP000693942"/>
    </source>
</evidence>
<dbReference type="Pfam" id="PF01636">
    <property type="entry name" value="APH"/>
    <property type="match status" value="1"/>
</dbReference>